<dbReference type="InterPro" id="IPR016024">
    <property type="entry name" value="ARM-type_fold"/>
</dbReference>
<evidence type="ECO:0000313" key="6">
    <source>
        <dbReference type="Proteomes" id="UP000245119"/>
    </source>
</evidence>
<evidence type="ECO:0000313" key="5">
    <source>
        <dbReference type="EMBL" id="PVD34473.1"/>
    </source>
</evidence>
<dbReference type="InterPro" id="IPR010472">
    <property type="entry name" value="FH3_dom"/>
</dbReference>
<feature type="compositionally biased region" description="Pro residues" evidence="2">
    <location>
        <begin position="439"/>
        <end position="506"/>
    </location>
</feature>
<dbReference type="Pfam" id="PF06367">
    <property type="entry name" value="Drf_FH3"/>
    <property type="match status" value="1"/>
</dbReference>
<dbReference type="SUPFAM" id="SSF101447">
    <property type="entry name" value="Formin homology 2 domain (FH2 domain)"/>
    <property type="match status" value="1"/>
</dbReference>
<dbReference type="Pfam" id="PF06371">
    <property type="entry name" value="Drf_GBD"/>
    <property type="match status" value="1"/>
</dbReference>
<dbReference type="SMART" id="SM01139">
    <property type="entry name" value="Drf_FH3"/>
    <property type="match status" value="1"/>
</dbReference>
<feature type="region of interest" description="Disordered" evidence="2">
    <location>
        <begin position="930"/>
        <end position="1010"/>
    </location>
</feature>
<feature type="region of interest" description="Disordered" evidence="2">
    <location>
        <begin position="880"/>
        <end position="913"/>
    </location>
</feature>
<dbReference type="GO" id="GO:0031267">
    <property type="term" value="F:small GTPase binding"/>
    <property type="evidence" value="ECO:0007669"/>
    <property type="project" value="InterPro"/>
</dbReference>
<dbReference type="SMART" id="SM00498">
    <property type="entry name" value="FH2"/>
    <property type="match status" value="1"/>
</dbReference>
<reference evidence="5 6" key="1">
    <citation type="submission" date="2018-04" db="EMBL/GenBank/DDBJ databases">
        <title>The genome of golden apple snail Pomacea canaliculata provides insight into stress tolerance and invasive adaptation.</title>
        <authorList>
            <person name="Liu C."/>
            <person name="Liu B."/>
            <person name="Ren Y."/>
            <person name="Zhang Y."/>
            <person name="Wang H."/>
            <person name="Li S."/>
            <person name="Jiang F."/>
            <person name="Yin L."/>
            <person name="Zhang G."/>
            <person name="Qian W."/>
            <person name="Fan W."/>
        </authorList>
    </citation>
    <scope>NUCLEOTIDE SEQUENCE [LARGE SCALE GENOMIC DNA]</scope>
    <source>
        <strain evidence="5">SZHN2017</strain>
        <tissue evidence="5">Muscle</tissue>
    </source>
</reference>
<feature type="compositionally biased region" description="Basic and acidic residues" evidence="2">
    <location>
        <begin position="984"/>
        <end position="997"/>
    </location>
</feature>
<evidence type="ECO:0000259" key="4">
    <source>
        <dbReference type="PROSITE" id="PS51444"/>
    </source>
</evidence>
<protein>
    <recommendedName>
        <fullName evidence="7">FH2 domain-containing protein</fullName>
    </recommendedName>
</protein>
<dbReference type="PROSITE" id="PS51232">
    <property type="entry name" value="GBD_FH3"/>
    <property type="match status" value="1"/>
</dbReference>
<evidence type="ECO:0000256" key="1">
    <source>
        <dbReference type="SAM" id="Coils"/>
    </source>
</evidence>
<keyword evidence="6" id="KW-1185">Reference proteome</keyword>
<dbReference type="GO" id="GO:0003779">
    <property type="term" value="F:actin binding"/>
    <property type="evidence" value="ECO:0007669"/>
    <property type="project" value="InterPro"/>
</dbReference>
<dbReference type="AlphaFoldDB" id="A0A2T7PM18"/>
<dbReference type="SMART" id="SM01140">
    <property type="entry name" value="Drf_GBD"/>
    <property type="match status" value="1"/>
</dbReference>
<evidence type="ECO:0000259" key="3">
    <source>
        <dbReference type="PROSITE" id="PS51232"/>
    </source>
</evidence>
<feature type="domain" description="GBD/FH3" evidence="3">
    <location>
        <begin position="77"/>
        <end position="432"/>
    </location>
</feature>
<sequence length="1010" mass="111623">MSLTIFDGGWAIDLQTYREASGYSEMTHTTPMMTALLSPVRTLKRPTRIHSDDSCDISRRSNFHLYCSRRMLVDGDSGGERDSVFDVNGDVNMKSLTSSASDSDFLLLPTDRVGGRPRCNSESRLADVAYDCYLSKSCVFLLHHPSVFSLCRLRKKLGSSDKRWMEDFLENGGLELLFECLGTLGSPGGGFHELVMRLECILCIRTCFNSFIGLQCVVSSGTYAPKFAVALDTTNVMVKKQVIELLSALCVYSADGHRLALEALETYKTMKRLRYRFSLLVAELKTTELVAYKTTLMAFINCILVSCDDDLQERCRIRNEFIGLNLLDIIHSLRNEDDEDLIIQCDVFDDEKTADDEALSAEMNLDVDVTNHRALFDAVFQKVYNTPAADIFLHILQSLLQIEQDNNTEEAADSVVSPSTGEQVALSPPVSELSNCAPSTPPPPPGVGGIPPPPPPPPPPPGMGGIPPPPPPPPPPPGMGGVPPPPPPPPPPPGMGGIPPPPPPPTGMGGPAVSALSPITTPLPKHKMKTFNWSKLPAQALSNDDNVWKEVLEMGDQITVKYDLIEELFCQKTAQAAKPEEQPKAKAPTEVNLLDTKRSMNANIFLKQFKASNEEVVQMIKEGQQVRIGAERLRGLQKILPEKDEVDMIQAYNGDKDKLGNAEKFYLLLSQLPGYKMRVEGMLLKEDFRVAMDTLKPNVDVIIRAAEGLMDSETLKAFLRFGGYAGNALGFKITSLTKLMDTRANKPRVTLLHHLVEEAQKEGKDVLDFASDLLQPLTEASRLFLDNLTGEWKQLEASVQKLEREVSSREPEVQNQFEKFIKGATEELADVQEKLEKVKVLTHKLCAHFCENEKAFKLEECLNVFKNFCEKVVQCKKENEQRKLQEERAEKRRKEQEAMKAKSKDGKDIKAPREDDGCIVDRLLSDIRKGYSLRKTTPPGGRRDALPKGKVLPSPAKVSETTASPEDSSKSEMVNGDMVTGADPSKEATEVSSKTDSDGSTVLVNNESAC</sequence>
<comment type="caution">
    <text evidence="5">The sequence shown here is derived from an EMBL/GenBank/DDBJ whole genome shotgun (WGS) entry which is preliminary data.</text>
</comment>
<feature type="region of interest" description="Disordered" evidence="2">
    <location>
        <begin position="410"/>
        <end position="521"/>
    </location>
</feature>
<dbReference type="InterPro" id="IPR015425">
    <property type="entry name" value="FH2_Formin"/>
</dbReference>
<dbReference type="Gene3D" id="1.25.10.10">
    <property type="entry name" value="Leucine-rich Repeat Variant"/>
    <property type="match status" value="1"/>
</dbReference>
<dbReference type="STRING" id="400727.A0A2T7PM18"/>
<dbReference type="Proteomes" id="UP000245119">
    <property type="component" value="Linkage Group LG3"/>
</dbReference>
<dbReference type="SUPFAM" id="SSF48371">
    <property type="entry name" value="ARM repeat"/>
    <property type="match status" value="1"/>
</dbReference>
<dbReference type="EMBL" id="PZQS01000003">
    <property type="protein sequence ID" value="PVD34473.1"/>
    <property type="molecule type" value="Genomic_DNA"/>
</dbReference>
<dbReference type="InterPro" id="IPR011989">
    <property type="entry name" value="ARM-like"/>
</dbReference>
<organism evidence="5 6">
    <name type="scientific">Pomacea canaliculata</name>
    <name type="common">Golden apple snail</name>
    <dbReference type="NCBI Taxonomy" id="400727"/>
    <lineage>
        <taxon>Eukaryota</taxon>
        <taxon>Metazoa</taxon>
        <taxon>Spiralia</taxon>
        <taxon>Lophotrochozoa</taxon>
        <taxon>Mollusca</taxon>
        <taxon>Gastropoda</taxon>
        <taxon>Caenogastropoda</taxon>
        <taxon>Architaenioglossa</taxon>
        <taxon>Ampullarioidea</taxon>
        <taxon>Ampullariidae</taxon>
        <taxon>Pomacea</taxon>
    </lineage>
</organism>
<dbReference type="Gene3D" id="1.20.58.2220">
    <property type="entry name" value="Formin, FH2 domain"/>
    <property type="match status" value="1"/>
</dbReference>
<evidence type="ECO:0000256" key="2">
    <source>
        <dbReference type="SAM" id="MobiDB-lite"/>
    </source>
</evidence>
<dbReference type="PANTHER" id="PTHR46345">
    <property type="entry name" value="INVERTED FORMIN-2"/>
    <property type="match status" value="1"/>
</dbReference>
<dbReference type="InterPro" id="IPR010473">
    <property type="entry name" value="GTPase-bd"/>
</dbReference>
<dbReference type="OrthoDB" id="26518at2759"/>
<gene>
    <name evidence="5" type="ORF">C0Q70_05748</name>
</gene>
<dbReference type="PANTHER" id="PTHR46345:SF8">
    <property type="entry name" value="FORMIN 3, ISOFORM B"/>
    <property type="match status" value="1"/>
</dbReference>
<dbReference type="Pfam" id="PF02181">
    <property type="entry name" value="FH2"/>
    <property type="match status" value="1"/>
</dbReference>
<feature type="compositionally biased region" description="Polar residues" evidence="2">
    <location>
        <begin position="998"/>
        <end position="1010"/>
    </location>
</feature>
<evidence type="ECO:0008006" key="7">
    <source>
        <dbReference type="Google" id="ProtNLM"/>
    </source>
</evidence>
<feature type="domain" description="FH2" evidence="4">
    <location>
        <begin position="518"/>
        <end position="898"/>
    </location>
</feature>
<dbReference type="GO" id="GO:0030036">
    <property type="term" value="P:actin cytoskeleton organization"/>
    <property type="evidence" value="ECO:0007669"/>
    <property type="project" value="InterPro"/>
</dbReference>
<dbReference type="InterPro" id="IPR014768">
    <property type="entry name" value="GBD/FH3_dom"/>
</dbReference>
<dbReference type="InterPro" id="IPR042201">
    <property type="entry name" value="FH2_Formin_sf"/>
</dbReference>
<feature type="coiled-coil region" evidence="1">
    <location>
        <begin position="785"/>
        <end position="841"/>
    </location>
</feature>
<accession>A0A2T7PM18</accession>
<keyword evidence="1" id="KW-0175">Coiled coil</keyword>
<name>A0A2T7PM18_POMCA</name>
<dbReference type="Gene3D" id="1.10.238.150">
    <property type="entry name" value="Formin, FH3 diaphanous domain"/>
    <property type="match status" value="1"/>
</dbReference>
<dbReference type="PROSITE" id="PS51444">
    <property type="entry name" value="FH2"/>
    <property type="match status" value="1"/>
</dbReference>
<proteinExistence type="predicted"/>